<comment type="function">
    <text evidence="7 9">One of the primary rRNA binding proteins, it binds directly near the 3'-end of the 23S rRNA, where it nucleates assembly of the 50S subunit.</text>
</comment>
<dbReference type="FunFam" id="2.40.30.10:FF:000004">
    <property type="entry name" value="50S ribosomal protein L3"/>
    <property type="match status" value="1"/>
</dbReference>
<name>A0A0H4TNC8_9CHLR</name>
<evidence type="ECO:0000256" key="8">
    <source>
        <dbReference type="RuleBase" id="RU003905"/>
    </source>
</evidence>
<gene>
    <name evidence="7 11" type="primary">rplC</name>
</gene>
<dbReference type="PROSITE" id="PS00474">
    <property type="entry name" value="RIBOSOMAL_L3"/>
    <property type="match status" value="1"/>
</dbReference>
<evidence type="ECO:0000256" key="6">
    <source>
        <dbReference type="ARBA" id="ARBA00035243"/>
    </source>
</evidence>
<comment type="similarity">
    <text evidence="1 7 8">Belongs to the universal ribosomal protein uL3 family.</text>
</comment>
<dbReference type="InterPro" id="IPR000597">
    <property type="entry name" value="Ribosomal_uL3"/>
</dbReference>
<dbReference type="PANTHER" id="PTHR11229:SF16">
    <property type="entry name" value="LARGE RIBOSOMAL SUBUNIT PROTEIN UL3C"/>
    <property type="match status" value="1"/>
</dbReference>
<keyword evidence="3 7" id="KW-0694">RNA-binding</keyword>
<evidence type="ECO:0000256" key="3">
    <source>
        <dbReference type="ARBA" id="ARBA00022884"/>
    </source>
</evidence>
<evidence type="ECO:0000256" key="7">
    <source>
        <dbReference type="HAMAP-Rule" id="MF_01325"/>
    </source>
</evidence>
<dbReference type="SUPFAM" id="SSF50447">
    <property type="entry name" value="Translation proteins"/>
    <property type="match status" value="1"/>
</dbReference>
<dbReference type="HAMAP" id="MF_01325_B">
    <property type="entry name" value="Ribosomal_uL3_B"/>
    <property type="match status" value="1"/>
</dbReference>
<dbReference type="NCBIfam" id="TIGR03625">
    <property type="entry name" value="L3_bact"/>
    <property type="match status" value="1"/>
</dbReference>
<protein>
    <recommendedName>
        <fullName evidence="6 7">Large ribosomal subunit protein uL3</fullName>
    </recommendedName>
</protein>
<evidence type="ECO:0000256" key="10">
    <source>
        <dbReference type="SAM" id="MobiDB-lite"/>
    </source>
</evidence>
<sequence>MLKGLIGKKIGMTQIFDEQGVAFTVTLIEAGPCYVTQIRMPEKEGYSSVQLGFGEANPKRLTGGQLGHLKVSETSPMRFLREFRTKDHGLKIGDKVTVGDAFAVGERVDVIGVSKGKGFAGAVKRYHFHGMNATHGTSDRHRAPGSRGSGTTPGRVYKGARGPGHMGTDRVTAQNIKVVMVDAERNLIAINGAVPGGKGSLVTIKEARKQ</sequence>
<dbReference type="Gene3D" id="2.40.30.10">
    <property type="entry name" value="Translation factors"/>
    <property type="match status" value="1"/>
</dbReference>
<keyword evidence="5 7" id="KW-0687">Ribonucleoprotein</keyword>
<dbReference type="GO" id="GO:0006412">
    <property type="term" value="P:translation"/>
    <property type="evidence" value="ECO:0007669"/>
    <property type="project" value="UniProtKB-UniRule"/>
</dbReference>
<dbReference type="InterPro" id="IPR019926">
    <property type="entry name" value="Ribosomal_uL3_CS"/>
</dbReference>
<keyword evidence="4 7" id="KW-0689">Ribosomal protein</keyword>
<evidence type="ECO:0000256" key="1">
    <source>
        <dbReference type="ARBA" id="ARBA00006540"/>
    </source>
</evidence>
<dbReference type="Pfam" id="PF00297">
    <property type="entry name" value="Ribosomal_L3"/>
    <property type="match status" value="1"/>
</dbReference>
<dbReference type="InterPro" id="IPR009000">
    <property type="entry name" value="Transl_B-barrel_sf"/>
</dbReference>
<feature type="region of interest" description="Disordered" evidence="10">
    <location>
        <begin position="132"/>
        <end position="168"/>
    </location>
</feature>
<comment type="subunit">
    <text evidence="7 9">Part of the 50S ribosomal subunit. Forms a cluster with proteins L14 and L19.</text>
</comment>
<dbReference type="GO" id="GO:0003735">
    <property type="term" value="F:structural constituent of ribosome"/>
    <property type="evidence" value="ECO:0007669"/>
    <property type="project" value="UniProtKB-UniRule"/>
</dbReference>
<evidence type="ECO:0000256" key="4">
    <source>
        <dbReference type="ARBA" id="ARBA00022980"/>
    </source>
</evidence>
<evidence type="ECO:0000313" key="11">
    <source>
        <dbReference type="EMBL" id="AKQ02149.1"/>
    </source>
</evidence>
<dbReference type="InterPro" id="IPR019927">
    <property type="entry name" value="Ribosomal_uL3_bac/org-type"/>
</dbReference>
<evidence type="ECO:0000256" key="5">
    <source>
        <dbReference type="ARBA" id="ARBA00023274"/>
    </source>
</evidence>
<dbReference type="GO" id="GO:0022625">
    <property type="term" value="C:cytosolic large ribosomal subunit"/>
    <property type="evidence" value="ECO:0007669"/>
    <property type="project" value="TreeGrafter"/>
</dbReference>
<dbReference type="AlphaFoldDB" id="A0A0H4TNC8"/>
<evidence type="ECO:0000256" key="2">
    <source>
        <dbReference type="ARBA" id="ARBA00022730"/>
    </source>
</evidence>
<evidence type="ECO:0000256" key="9">
    <source>
        <dbReference type="RuleBase" id="RU003906"/>
    </source>
</evidence>
<dbReference type="PANTHER" id="PTHR11229">
    <property type="entry name" value="50S RIBOSOMAL PROTEIN L3"/>
    <property type="match status" value="1"/>
</dbReference>
<keyword evidence="2 7" id="KW-0699">rRNA-binding</keyword>
<accession>A0A0H4TNC8</accession>
<proteinExistence type="inferred from homology"/>
<dbReference type="EMBL" id="KT006994">
    <property type="protein sequence ID" value="AKQ02149.1"/>
    <property type="molecule type" value="Genomic_DNA"/>
</dbReference>
<reference evidence="11" key="1">
    <citation type="journal article" date="2015" name="ISME J.">
        <title>Aquifer environment selects for microbial species cohorts in sediment and groundwater.</title>
        <authorList>
            <person name="Hug L.A."/>
            <person name="Thomas B.C."/>
            <person name="Brown C.T."/>
            <person name="Frischkorn K.R."/>
            <person name="Williams K.H."/>
            <person name="Tringe S.G."/>
            <person name="Banfield J.F."/>
        </authorList>
    </citation>
    <scope>NUCLEOTIDE SEQUENCE</scope>
</reference>
<dbReference type="Gene3D" id="3.30.160.810">
    <property type="match status" value="1"/>
</dbReference>
<dbReference type="GO" id="GO:0019843">
    <property type="term" value="F:rRNA binding"/>
    <property type="evidence" value="ECO:0007669"/>
    <property type="project" value="UniProtKB-UniRule"/>
</dbReference>
<organism evidence="11">
    <name type="scientific">uncultured Chloroflexi bacterium Rifle_16ft_4_minimus_3452</name>
    <dbReference type="NCBI Taxonomy" id="1665071"/>
    <lineage>
        <taxon>Bacteria</taxon>
        <taxon>Bacillati</taxon>
        <taxon>Chloroflexota</taxon>
        <taxon>environmental samples</taxon>
    </lineage>
</organism>